<keyword evidence="3" id="KW-1185">Reference proteome</keyword>
<dbReference type="AlphaFoldDB" id="A0A8H4QM39"/>
<dbReference type="EMBL" id="JAACJL010000045">
    <property type="protein sequence ID" value="KAF4613609.1"/>
    <property type="molecule type" value="Genomic_DNA"/>
</dbReference>
<sequence length="107" mass="12187">MLDSWQYVYTSEHQVILDCASQFLLVIPTAAPRHVEMKVLISYDLHWLLAACQALEEFCVIEYFLPDTIPPEMPSPEHLNRKTLSHSGTHILKGSGVWSGDNEKNFS</sequence>
<evidence type="ECO:0000313" key="3">
    <source>
        <dbReference type="Proteomes" id="UP000521872"/>
    </source>
</evidence>
<proteinExistence type="predicted"/>
<reference evidence="2 3" key="1">
    <citation type="submission" date="2019-12" db="EMBL/GenBank/DDBJ databases">
        <authorList>
            <person name="Floudas D."/>
            <person name="Bentzer J."/>
            <person name="Ahren D."/>
            <person name="Johansson T."/>
            <person name="Persson P."/>
            <person name="Tunlid A."/>
        </authorList>
    </citation>
    <scope>NUCLEOTIDE SEQUENCE [LARGE SCALE GENOMIC DNA]</scope>
    <source>
        <strain evidence="2 3">CBS 102.39</strain>
    </source>
</reference>
<feature type="region of interest" description="Disordered" evidence="1">
    <location>
        <begin position="75"/>
        <end position="107"/>
    </location>
</feature>
<accession>A0A8H4QM39</accession>
<comment type="caution">
    <text evidence="2">The sequence shown here is derived from an EMBL/GenBank/DDBJ whole genome shotgun (WGS) entry which is preliminary data.</text>
</comment>
<gene>
    <name evidence="2" type="ORF">D9613_008181</name>
</gene>
<evidence type="ECO:0000313" key="2">
    <source>
        <dbReference type="EMBL" id="KAF4613609.1"/>
    </source>
</evidence>
<protein>
    <submittedName>
        <fullName evidence="2">Uncharacterized protein</fullName>
    </submittedName>
</protein>
<name>A0A8H4QM39_9AGAR</name>
<dbReference type="Proteomes" id="UP000521872">
    <property type="component" value="Unassembled WGS sequence"/>
</dbReference>
<evidence type="ECO:0000256" key="1">
    <source>
        <dbReference type="SAM" id="MobiDB-lite"/>
    </source>
</evidence>
<organism evidence="2 3">
    <name type="scientific">Agrocybe pediades</name>
    <dbReference type="NCBI Taxonomy" id="84607"/>
    <lineage>
        <taxon>Eukaryota</taxon>
        <taxon>Fungi</taxon>
        <taxon>Dikarya</taxon>
        <taxon>Basidiomycota</taxon>
        <taxon>Agaricomycotina</taxon>
        <taxon>Agaricomycetes</taxon>
        <taxon>Agaricomycetidae</taxon>
        <taxon>Agaricales</taxon>
        <taxon>Agaricineae</taxon>
        <taxon>Strophariaceae</taxon>
        <taxon>Agrocybe</taxon>
    </lineage>
</organism>